<evidence type="ECO:0000313" key="1">
    <source>
        <dbReference type="EMBL" id="OKY77878.1"/>
    </source>
</evidence>
<gene>
    <name evidence="1" type="ORF">BTN85_0354</name>
</gene>
<organism evidence="1 2">
    <name type="scientific">Methanohalarchaeum thermophilum</name>
    <dbReference type="NCBI Taxonomy" id="1903181"/>
    <lineage>
        <taxon>Archaea</taxon>
        <taxon>Methanobacteriati</taxon>
        <taxon>Methanobacteriota</taxon>
        <taxon>Methanonatronarchaeia</taxon>
        <taxon>Methanonatronarchaeales</taxon>
        <taxon>Methanonatronarchaeaceae</taxon>
        <taxon>Candidatus Methanohalarchaeum</taxon>
    </lineage>
</organism>
<protein>
    <submittedName>
        <fullName evidence="1">Uncharacterized protein</fullName>
    </submittedName>
</protein>
<proteinExistence type="predicted"/>
<keyword evidence="2" id="KW-1185">Reference proteome</keyword>
<dbReference type="AlphaFoldDB" id="A0A1Q6DU63"/>
<accession>A0A1Q6DU63</accession>
<sequence>MATAKNEDVDCEKFQGYEEYGNERYVVCSKFGMIPESTCKKCMKNKISKSDENLPDYIL</sequence>
<reference evidence="1" key="1">
    <citation type="submission" date="2016-12" db="EMBL/GenBank/DDBJ databases">
        <title>Discovery of methanogenic haloarchaea.</title>
        <authorList>
            <person name="Sorokin D.Y."/>
            <person name="Makarova K.S."/>
            <person name="Abbas B."/>
            <person name="Ferrer M."/>
            <person name="Golyshin P.N."/>
        </authorList>
    </citation>
    <scope>NUCLEOTIDE SEQUENCE [LARGE SCALE GENOMIC DNA]</scope>
    <source>
        <strain evidence="1">HMET1</strain>
    </source>
</reference>
<name>A0A1Q6DU63_METT1</name>
<dbReference type="EMBL" id="MSDW01000001">
    <property type="protein sequence ID" value="OKY77878.1"/>
    <property type="molecule type" value="Genomic_DNA"/>
</dbReference>
<dbReference type="Proteomes" id="UP000185744">
    <property type="component" value="Unassembled WGS sequence"/>
</dbReference>
<comment type="caution">
    <text evidence="1">The sequence shown here is derived from an EMBL/GenBank/DDBJ whole genome shotgun (WGS) entry which is preliminary data.</text>
</comment>
<evidence type="ECO:0000313" key="2">
    <source>
        <dbReference type="Proteomes" id="UP000185744"/>
    </source>
</evidence>
<dbReference type="InParanoid" id="A0A1Q6DU63"/>